<feature type="domain" description="DUF1559" evidence="1">
    <location>
        <begin position="35"/>
        <end position="322"/>
    </location>
</feature>
<dbReference type="Pfam" id="PF07596">
    <property type="entry name" value="SBP_bac_10"/>
    <property type="match status" value="1"/>
</dbReference>
<proteinExistence type="predicted"/>
<dbReference type="AlphaFoldDB" id="A0A2S8FUI2"/>
<sequence>MPNRPSMRRGFTLVELLVVIAIIGVLIALLLPAVQQAREAARRMQCSNQLKQLGLALHNYHDTYGAFVPRKQGTNDPGYGSGNDRLTNAGRASGFIGLLPFLEQNAMYDKIAAGDSTTAPWGPYPWAGWSVWDNAPSMLLCPSATAANTPAAGVNYMFSSGDSISGNRDGTSLRGVFQRVYGVNMRDITDGTSNTIAMSERLITNFSMGTGGASIPVQQGTATGFSGLSSNPSQCVAAASGRFYADPSTVKGRTGWRWTDGQIEKVGFTTVLPPNAPSCIDGSDTNGDGSTTILPPTSNHPGGVLGLFCDGSVKFITETIDTGDLTAAQTTSARSPYGVWGAMGSKSGGEAYSSN</sequence>
<dbReference type="OrthoDB" id="241541at2"/>
<dbReference type="Pfam" id="PF07963">
    <property type="entry name" value="N_methyl"/>
    <property type="match status" value="1"/>
</dbReference>
<reference evidence="2 3" key="1">
    <citation type="submission" date="2018-02" db="EMBL/GenBank/DDBJ databases">
        <title>Comparative genomes isolates from brazilian mangrove.</title>
        <authorList>
            <person name="Araujo J.E."/>
            <person name="Taketani R.G."/>
            <person name="Silva M.C.P."/>
            <person name="Loureco M.V."/>
            <person name="Andreote F.D."/>
        </authorList>
    </citation>
    <scope>NUCLEOTIDE SEQUENCE [LARGE SCALE GENOMIC DNA]</scope>
    <source>
        <strain evidence="2 3">HEX-2 MGV</strain>
    </source>
</reference>
<dbReference type="Gene3D" id="3.30.700.10">
    <property type="entry name" value="Glycoprotein, Type 4 Pilin"/>
    <property type="match status" value="1"/>
</dbReference>
<evidence type="ECO:0000313" key="2">
    <source>
        <dbReference type="EMBL" id="PQO35832.1"/>
    </source>
</evidence>
<comment type="caution">
    <text evidence="2">The sequence shown here is derived from an EMBL/GenBank/DDBJ whole genome shotgun (WGS) entry which is preliminary data.</text>
</comment>
<evidence type="ECO:0000313" key="3">
    <source>
        <dbReference type="Proteomes" id="UP000240009"/>
    </source>
</evidence>
<dbReference type="InterPro" id="IPR027558">
    <property type="entry name" value="Pre_pil_HX9DG_C"/>
</dbReference>
<dbReference type="InterPro" id="IPR012902">
    <property type="entry name" value="N_methyl_site"/>
</dbReference>
<name>A0A2S8FUI2_9BACT</name>
<dbReference type="NCBIfam" id="TIGR02532">
    <property type="entry name" value="IV_pilin_GFxxxE"/>
    <property type="match status" value="1"/>
</dbReference>
<dbReference type="InterPro" id="IPR011453">
    <property type="entry name" value="DUF1559"/>
</dbReference>
<dbReference type="EMBL" id="PUIA01000026">
    <property type="protein sequence ID" value="PQO35832.1"/>
    <property type="molecule type" value="Genomic_DNA"/>
</dbReference>
<accession>A0A2S8FUI2</accession>
<evidence type="ECO:0000259" key="1">
    <source>
        <dbReference type="Pfam" id="PF07596"/>
    </source>
</evidence>
<dbReference type="PANTHER" id="PTHR30093">
    <property type="entry name" value="GENERAL SECRETION PATHWAY PROTEIN G"/>
    <property type="match status" value="1"/>
</dbReference>
<dbReference type="Proteomes" id="UP000240009">
    <property type="component" value="Unassembled WGS sequence"/>
</dbReference>
<organism evidence="2 3">
    <name type="scientific">Blastopirellula marina</name>
    <dbReference type="NCBI Taxonomy" id="124"/>
    <lineage>
        <taxon>Bacteria</taxon>
        <taxon>Pseudomonadati</taxon>
        <taxon>Planctomycetota</taxon>
        <taxon>Planctomycetia</taxon>
        <taxon>Pirellulales</taxon>
        <taxon>Pirellulaceae</taxon>
        <taxon>Blastopirellula</taxon>
    </lineage>
</organism>
<protein>
    <submittedName>
        <fullName evidence="2">Prepilin-type cleavage/methylation domain-containing protein</fullName>
    </submittedName>
</protein>
<dbReference type="NCBIfam" id="TIGR04294">
    <property type="entry name" value="pre_pil_HX9DG"/>
    <property type="match status" value="1"/>
</dbReference>
<dbReference type="SUPFAM" id="SSF54523">
    <property type="entry name" value="Pili subunits"/>
    <property type="match status" value="1"/>
</dbReference>
<dbReference type="PANTHER" id="PTHR30093:SF2">
    <property type="entry name" value="TYPE II SECRETION SYSTEM PROTEIN H"/>
    <property type="match status" value="1"/>
</dbReference>
<dbReference type="InterPro" id="IPR045584">
    <property type="entry name" value="Pilin-like"/>
</dbReference>
<dbReference type="PROSITE" id="PS00409">
    <property type="entry name" value="PROKAR_NTER_METHYL"/>
    <property type="match status" value="1"/>
</dbReference>
<dbReference type="RefSeq" id="WP_105352350.1">
    <property type="nucleotide sequence ID" value="NZ_PUIA01000026.1"/>
</dbReference>
<gene>
    <name evidence="2" type="ORF">C5Y96_09290</name>
</gene>